<name>A0A246KTT6_9GAMM</name>
<dbReference type="EMBL" id="NIXP01000134">
    <property type="protein sequence ID" value="OWR27997.1"/>
    <property type="molecule type" value="Genomic_DNA"/>
</dbReference>
<proteinExistence type="predicted"/>
<organism evidence="1 2">
    <name type="scientific">Stenotrophomonas pavanii</name>
    <dbReference type="NCBI Taxonomy" id="487698"/>
    <lineage>
        <taxon>Bacteria</taxon>
        <taxon>Pseudomonadati</taxon>
        <taxon>Pseudomonadota</taxon>
        <taxon>Gammaproteobacteria</taxon>
        <taxon>Lysobacterales</taxon>
        <taxon>Lysobacteraceae</taxon>
        <taxon>Stenotrophomonas</taxon>
    </lineage>
</organism>
<gene>
    <name evidence="1" type="ORF">CEE55_19915</name>
</gene>
<evidence type="ECO:0000313" key="2">
    <source>
        <dbReference type="Proteomes" id="UP000197904"/>
    </source>
</evidence>
<reference evidence="1 2" key="1">
    <citation type="submission" date="2017-06" db="EMBL/GenBank/DDBJ databases">
        <authorList>
            <person name="Kim H.J."/>
            <person name="Triplett B.A."/>
        </authorList>
    </citation>
    <scope>NUCLEOTIDE SEQUENCE [LARGE SCALE GENOMIC DNA]</scope>
    <source>
        <strain evidence="1 2">S18795</strain>
    </source>
</reference>
<comment type="caution">
    <text evidence="1">The sequence shown here is derived from an EMBL/GenBank/DDBJ whole genome shotgun (WGS) entry which is preliminary data.</text>
</comment>
<evidence type="ECO:0000313" key="1">
    <source>
        <dbReference type="EMBL" id="OWR27997.1"/>
    </source>
</evidence>
<sequence>MELPPDFTWRKTSKYAPAPDTICLGLVCVARIQQRVDNLQWQAWLDYHKDYRQYIIRPCQNQWTGRDGMVLWVIRHQDRLRHEVAAIVAEMEAGKIKNAE</sequence>
<dbReference type="AlphaFoldDB" id="A0A246KTT6"/>
<accession>A0A246KTT6</accession>
<protein>
    <submittedName>
        <fullName evidence="1">Uncharacterized protein</fullName>
    </submittedName>
</protein>
<dbReference type="Proteomes" id="UP000197904">
    <property type="component" value="Unassembled WGS sequence"/>
</dbReference>